<gene>
    <name evidence="2" type="ORF">GALL_491090</name>
</gene>
<comment type="caution">
    <text evidence="2">The sequence shown here is derived from an EMBL/GenBank/DDBJ whole genome shotgun (WGS) entry which is preliminary data.</text>
</comment>
<accession>A0A1J5PD89</accession>
<feature type="region of interest" description="Disordered" evidence="1">
    <location>
        <begin position="232"/>
        <end position="267"/>
    </location>
</feature>
<name>A0A1J5PD89_9ZZZZ</name>
<dbReference type="AlphaFoldDB" id="A0A1J5PD89"/>
<evidence type="ECO:0000256" key="1">
    <source>
        <dbReference type="SAM" id="MobiDB-lite"/>
    </source>
</evidence>
<evidence type="ECO:0000313" key="2">
    <source>
        <dbReference type="EMBL" id="OIQ69294.1"/>
    </source>
</evidence>
<organism evidence="2">
    <name type="scientific">mine drainage metagenome</name>
    <dbReference type="NCBI Taxonomy" id="410659"/>
    <lineage>
        <taxon>unclassified sequences</taxon>
        <taxon>metagenomes</taxon>
        <taxon>ecological metagenomes</taxon>
    </lineage>
</organism>
<sequence length="267" mass="27774">MSMPRAAIWSAWAAISSGVPSYSKTSPWSFGRPALDWVIRYTPSGRASTNCLAMISISSVPRPQLAPMIRTPRAARLLTACSGFVPIMVRRFVSKLKVATIGRVGAISLAASTAASTSARSLMVSMRIASAPPATSPRICSENISFAPSKGSVPMGSINSPVGPTSPMTKTPSCRSATVRAIRAPAAFSSSTRSARPCSSRRGLVPPKVLVVKNLAPATAYFSKMPSMISGRSTFQSSGAPPSASPRSWSTVPIAPSKTSGFPASIA</sequence>
<feature type="compositionally biased region" description="Low complexity" evidence="1">
    <location>
        <begin position="237"/>
        <end position="250"/>
    </location>
</feature>
<proteinExistence type="predicted"/>
<reference evidence="2" key="1">
    <citation type="submission" date="2016-10" db="EMBL/GenBank/DDBJ databases">
        <title>Sequence of Gallionella enrichment culture.</title>
        <authorList>
            <person name="Poehlein A."/>
            <person name="Muehling M."/>
            <person name="Daniel R."/>
        </authorList>
    </citation>
    <scope>NUCLEOTIDE SEQUENCE</scope>
</reference>
<dbReference type="EMBL" id="MLJW01004811">
    <property type="protein sequence ID" value="OIQ69294.1"/>
    <property type="molecule type" value="Genomic_DNA"/>
</dbReference>
<protein>
    <submittedName>
        <fullName evidence="2">Uncharacterized protein</fullName>
    </submittedName>
</protein>
<feature type="compositionally biased region" description="Polar residues" evidence="1">
    <location>
        <begin position="257"/>
        <end position="267"/>
    </location>
</feature>